<comment type="caution">
    <text evidence="3">The sequence shown here is derived from an EMBL/GenBank/DDBJ whole genome shotgun (WGS) entry which is preliminary data.</text>
</comment>
<dbReference type="InterPro" id="IPR005151">
    <property type="entry name" value="Tail-specific_protease"/>
</dbReference>
<gene>
    <name evidence="3" type="ORF">ACFFGT_19345</name>
</gene>
<dbReference type="Pfam" id="PF03572">
    <property type="entry name" value="Peptidase_S41"/>
    <property type="match status" value="1"/>
</dbReference>
<dbReference type="InterPro" id="IPR029045">
    <property type="entry name" value="ClpP/crotonase-like_dom_sf"/>
</dbReference>
<dbReference type="PANTHER" id="PTHR32060:SF30">
    <property type="entry name" value="CARBOXY-TERMINAL PROCESSING PROTEASE CTPA"/>
    <property type="match status" value="1"/>
</dbReference>
<dbReference type="Gene3D" id="3.30.750.170">
    <property type="match status" value="1"/>
</dbReference>
<organism evidence="3 4">
    <name type="scientific">Mucilaginibacter angelicae</name>
    <dbReference type="NCBI Taxonomy" id="869718"/>
    <lineage>
        <taxon>Bacteria</taxon>
        <taxon>Pseudomonadati</taxon>
        <taxon>Bacteroidota</taxon>
        <taxon>Sphingobacteriia</taxon>
        <taxon>Sphingobacteriales</taxon>
        <taxon>Sphingobacteriaceae</taxon>
        <taxon>Mucilaginibacter</taxon>
    </lineage>
</organism>
<dbReference type="Pfam" id="PF18294">
    <property type="entry name" value="Pept_S41_N"/>
    <property type="match status" value="1"/>
</dbReference>
<dbReference type="Gene3D" id="3.90.226.10">
    <property type="entry name" value="2-enoyl-CoA Hydratase, Chain A, domain 1"/>
    <property type="match status" value="1"/>
</dbReference>
<dbReference type="PROSITE" id="PS51257">
    <property type="entry name" value="PROKAR_LIPOPROTEIN"/>
    <property type="match status" value="1"/>
</dbReference>
<dbReference type="InterPro" id="IPR041489">
    <property type="entry name" value="PDZ_6"/>
</dbReference>
<evidence type="ECO:0000256" key="1">
    <source>
        <dbReference type="SAM" id="SignalP"/>
    </source>
</evidence>
<proteinExistence type="predicted"/>
<feature type="chain" id="PRO_5046909328" evidence="1">
    <location>
        <begin position="22"/>
        <end position="462"/>
    </location>
</feature>
<evidence type="ECO:0000313" key="4">
    <source>
        <dbReference type="Proteomes" id="UP001589828"/>
    </source>
</evidence>
<reference evidence="3 4" key="1">
    <citation type="submission" date="2024-09" db="EMBL/GenBank/DDBJ databases">
        <authorList>
            <person name="Sun Q."/>
            <person name="Mori K."/>
        </authorList>
    </citation>
    <scope>NUCLEOTIDE SEQUENCE [LARGE SCALE GENOMIC DNA]</scope>
    <source>
        <strain evidence="3 4">NCAIM B.02415</strain>
    </source>
</reference>
<dbReference type="CDD" id="cd07561">
    <property type="entry name" value="Peptidase_S41_CPP_like"/>
    <property type="match status" value="1"/>
</dbReference>
<dbReference type="Pfam" id="PF17820">
    <property type="entry name" value="PDZ_6"/>
    <property type="match status" value="1"/>
</dbReference>
<evidence type="ECO:0000313" key="3">
    <source>
        <dbReference type="EMBL" id="MFC0516371.1"/>
    </source>
</evidence>
<feature type="signal peptide" evidence="1">
    <location>
        <begin position="1"/>
        <end position="21"/>
    </location>
</feature>
<name>A0ABV6LA75_9SPHI</name>
<dbReference type="InterPro" id="IPR001478">
    <property type="entry name" value="PDZ"/>
</dbReference>
<dbReference type="SUPFAM" id="SSF50156">
    <property type="entry name" value="PDZ domain-like"/>
    <property type="match status" value="1"/>
</dbReference>
<dbReference type="Proteomes" id="UP001589828">
    <property type="component" value="Unassembled WGS sequence"/>
</dbReference>
<dbReference type="SMART" id="SM00245">
    <property type="entry name" value="TSPc"/>
    <property type="match status" value="1"/>
</dbReference>
<protein>
    <submittedName>
        <fullName evidence="3">S41 family peptidase</fullName>
    </submittedName>
</protein>
<sequence>MKANTRSLFFYLMLIMVTALSCKKENVISGNLSAEQKWILDSMRVYYYWNETLPKNPSENNSSTSFFKSLLNSADRFSYLDDPDEVKTEYSSFGYYGFDYALLSNAAAPGGLIATVTLVVPGSAAYKAGLKRGDFFTAVNDIIINNASSSNVQHVLKQGNPIKLQLANLSAGIFTNAGILNLSALYFTEQPVYITKTFNSAGKKTGYIFYDAFNGVFDRNMLDSLTKLEAAGISNLIIDLRYNPGGDVSSAAKIAGALTAADANQIFVIYQANKNGGRSNRTFQQTMLENDYQPQSFSEIKSRRLSLQKVIILTTAATASSAELLINTLKPYASVIQIGQTTIGKDMASFAIADGRKPASVNLVLHPLVFKLYNANGTGDYSKGLAPDYEADEFAGLPLKQFGDPADPLLNQALKLTGNLTTASVTKNKTTPNLAANTTIAYHSARERAAYAASVNVRHVIR</sequence>
<dbReference type="PANTHER" id="PTHR32060">
    <property type="entry name" value="TAIL-SPECIFIC PROTEASE"/>
    <property type="match status" value="1"/>
</dbReference>
<dbReference type="Gene3D" id="2.30.42.10">
    <property type="match status" value="1"/>
</dbReference>
<feature type="domain" description="PDZ" evidence="2">
    <location>
        <begin position="85"/>
        <end position="158"/>
    </location>
</feature>
<dbReference type="SUPFAM" id="SSF52096">
    <property type="entry name" value="ClpP/crotonase"/>
    <property type="match status" value="1"/>
</dbReference>
<dbReference type="InterPro" id="IPR036034">
    <property type="entry name" value="PDZ_sf"/>
</dbReference>
<dbReference type="PROSITE" id="PS50106">
    <property type="entry name" value="PDZ"/>
    <property type="match status" value="1"/>
</dbReference>
<dbReference type="EMBL" id="JBHLTS010000053">
    <property type="protein sequence ID" value="MFC0516371.1"/>
    <property type="molecule type" value="Genomic_DNA"/>
</dbReference>
<evidence type="ECO:0000259" key="2">
    <source>
        <dbReference type="PROSITE" id="PS50106"/>
    </source>
</evidence>
<accession>A0ABV6LA75</accession>
<dbReference type="InterPro" id="IPR041613">
    <property type="entry name" value="Pept_S41_N"/>
</dbReference>
<dbReference type="RefSeq" id="WP_377024157.1">
    <property type="nucleotide sequence ID" value="NZ_JBHLTS010000053.1"/>
</dbReference>
<keyword evidence="1" id="KW-0732">Signal</keyword>
<keyword evidence="4" id="KW-1185">Reference proteome</keyword>
<dbReference type="SMART" id="SM00228">
    <property type="entry name" value="PDZ"/>
    <property type="match status" value="1"/>
</dbReference>